<dbReference type="PROSITE" id="PS50082">
    <property type="entry name" value="WD_REPEATS_2"/>
    <property type="match status" value="1"/>
</dbReference>
<dbReference type="AlphaFoldDB" id="R7QAD3"/>
<keyword evidence="2" id="KW-0677">Repeat</keyword>
<evidence type="ECO:0000256" key="2">
    <source>
        <dbReference type="ARBA" id="ARBA00022737"/>
    </source>
</evidence>
<evidence type="ECO:0000256" key="4">
    <source>
        <dbReference type="SAM" id="MobiDB-lite"/>
    </source>
</evidence>
<dbReference type="InterPro" id="IPR027417">
    <property type="entry name" value="P-loop_NTPase"/>
</dbReference>
<evidence type="ECO:0000256" key="1">
    <source>
        <dbReference type="ARBA" id="ARBA00022574"/>
    </source>
</evidence>
<organism evidence="6 7">
    <name type="scientific">Chondrus crispus</name>
    <name type="common">Carrageen Irish moss</name>
    <name type="synonym">Polymorpha crispa</name>
    <dbReference type="NCBI Taxonomy" id="2769"/>
    <lineage>
        <taxon>Eukaryota</taxon>
        <taxon>Rhodophyta</taxon>
        <taxon>Florideophyceae</taxon>
        <taxon>Rhodymeniophycidae</taxon>
        <taxon>Gigartinales</taxon>
        <taxon>Gigartinaceae</taxon>
        <taxon>Chondrus</taxon>
    </lineage>
</organism>
<dbReference type="Proteomes" id="UP000012073">
    <property type="component" value="Unassembled WGS sequence"/>
</dbReference>
<feature type="compositionally biased region" description="Low complexity" evidence="4">
    <location>
        <begin position="87"/>
        <end position="101"/>
    </location>
</feature>
<evidence type="ECO:0000256" key="3">
    <source>
        <dbReference type="PROSITE-ProRule" id="PRU00221"/>
    </source>
</evidence>
<dbReference type="GO" id="GO:0043531">
    <property type="term" value="F:ADP binding"/>
    <property type="evidence" value="ECO:0007669"/>
    <property type="project" value="InterPro"/>
</dbReference>
<dbReference type="Gene3D" id="3.40.50.300">
    <property type="entry name" value="P-loop containing nucleotide triphosphate hydrolases"/>
    <property type="match status" value="1"/>
</dbReference>
<sequence length="1069" mass="117400">MSRSNTATSVTPPPISLDRLSFLTHRITHLLSTRPEQDANTADLYNALLDLDRVLINLSHDPTSPQLLWIDDVFAALRVVYPILNHPQDSPSPQIQSPLQSDPRRSSCLSLSQQKLHFQNPLLALAPIPSLLRRSVRSLISTQPPPPPQTPHPLLNATKVVNEWVNAIQSHQKPSTQDDSESWLSLSDALPPLPQQYASARDELYTVVLDSLIAGADEAQRSDSPATVAVGLLGPRGVGKTMLAAELVHDPELTRSFADGIAWIQLGPDINDEELADQIIHCVETIIAGDFRSSVAFCDSLNSVVDKAARVLTQVSSLIVVDDVSGPNAQRAFDIVISALGDSCVALYTSPIDEDEKIGETLSLQNVACVARVPMTALPPMSPDAYEIFKGWLKANDSDTVDTPSDERAGQRDLIVKACHGLPLPLAMTAGFLSKFPDCWDEVTQVVDGSPCGDETIKRLMAMLLKKGGPKFQAQLLAITCLPRGVWVSLSALADLWGVDHSAINLKARRLGRLAFAEYRLGDSSDESRVRFHWHILRYCHDMTSTADITAANRKLLSNVSRRKVANGKPRRKSDYVPWWGACMSDKYIRRRLHWHMARAVSMGKLSDLICDFQWVCQRLERDGLVGMGIEFRLGIAAEEREGKTSEAQGIRRMLVAVQEASKLRQAERLEMSALPTFLISALSEHETKSIACTHFLNSIFDKARRPWLRPILRTSASSISSQEEIMPTEDSIDSDAFVEQTNCLAATESGYLVCGDKKGNVSAHDPRTMKAVRSWKSSKVGGHPQSRGVGAIATVKNFVLSGHFNGRLFMRSIDSGDTELLQTRHQSLDKITSIAASEDGIIAVGSHTGQLFVLKGVYGFNCVPQQIDLEGHCDIVTSLLVFPDGRRIASSSHDGFAAVWVLRSTGCERISLNGHKPEIGHKENYITNFATIAGGKRLLSACRGGIVNLWNSETGDCLWAFRFGFEFSCSLSLQSFGVELWRSSMSDAAKPKKLLRVGNPYLISRGPGPEDLLIIAAGISTDIRATVATEKPIASWLEVWHPSTQRIYAVVSYFDGQLGSYELVTSLK</sequence>
<dbReference type="SMART" id="SM00320">
    <property type="entry name" value="WD40"/>
    <property type="match status" value="3"/>
</dbReference>
<dbReference type="Pfam" id="PF00400">
    <property type="entry name" value="WD40"/>
    <property type="match status" value="1"/>
</dbReference>
<dbReference type="EMBL" id="HG001690">
    <property type="protein sequence ID" value="CDF34386.1"/>
    <property type="molecule type" value="Genomic_DNA"/>
</dbReference>
<keyword evidence="7" id="KW-1185">Reference proteome</keyword>
<reference evidence="7" key="1">
    <citation type="journal article" date="2013" name="Proc. Natl. Acad. Sci. U.S.A.">
        <title>Genome structure and metabolic features in the red seaweed Chondrus crispus shed light on evolution of the Archaeplastida.</title>
        <authorList>
            <person name="Collen J."/>
            <person name="Porcel B."/>
            <person name="Carre W."/>
            <person name="Ball S.G."/>
            <person name="Chaparro C."/>
            <person name="Tonon T."/>
            <person name="Barbeyron T."/>
            <person name="Michel G."/>
            <person name="Noel B."/>
            <person name="Valentin K."/>
            <person name="Elias M."/>
            <person name="Artiguenave F."/>
            <person name="Arun A."/>
            <person name="Aury J.M."/>
            <person name="Barbosa-Neto J.F."/>
            <person name="Bothwell J.H."/>
            <person name="Bouget F.Y."/>
            <person name="Brillet L."/>
            <person name="Cabello-Hurtado F."/>
            <person name="Capella-Gutierrez S."/>
            <person name="Charrier B."/>
            <person name="Cladiere L."/>
            <person name="Cock J.M."/>
            <person name="Coelho S.M."/>
            <person name="Colleoni C."/>
            <person name="Czjzek M."/>
            <person name="Da Silva C."/>
            <person name="Delage L."/>
            <person name="Denoeud F."/>
            <person name="Deschamps P."/>
            <person name="Dittami S.M."/>
            <person name="Gabaldon T."/>
            <person name="Gachon C.M."/>
            <person name="Groisillier A."/>
            <person name="Herve C."/>
            <person name="Jabbari K."/>
            <person name="Katinka M."/>
            <person name="Kloareg B."/>
            <person name="Kowalczyk N."/>
            <person name="Labadie K."/>
            <person name="Leblanc C."/>
            <person name="Lopez P.J."/>
            <person name="McLachlan D.H."/>
            <person name="Meslet-Cladiere L."/>
            <person name="Moustafa A."/>
            <person name="Nehr Z."/>
            <person name="Nyvall Collen P."/>
            <person name="Panaud O."/>
            <person name="Partensky F."/>
            <person name="Poulain J."/>
            <person name="Rensing S.A."/>
            <person name="Rousvoal S."/>
            <person name="Samson G."/>
            <person name="Symeonidi A."/>
            <person name="Weissenbach J."/>
            <person name="Zambounis A."/>
            <person name="Wincker P."/>
            <person name="Boyen C."/>
        </authorList>
    </citation>
    <scope>NUCLEOTIDE SEQUENCE [LARGE SCALE GENOMIC DNA]</scope>
    <source>
        <strain evidence="7">cv. Stackhouse</strain>
    </source>
</reference>
<accession>R7QAD3</accession>
<dbReference type="STRING" id="2769.R7QAD3"/>
<dbReference type="PRINTS" id="PR00364">
    <property type="entry name" value="DISEASERSIST"/>
</dbReference>
<dbReference type="InterPro" id="IPR050505">
    <property type="entry name" value="WDR55/POC1"/>
</dbReference>
<dbReference type="InterPro" id="IPR036322">
    <property type="entry name" value="WD40_repeat_dom_sf"/>
</dbReference>
<dbReference type="InterPro" id="IPR001680">
    <property type="entry name" value="WD40_rpt"/>
</dbReference>
<dbReference type="PANTHER" id="PTHR44019:SF8">
    <property type="entry name" value="POC1 CENTRIOLAR PROTEIN HOMOLOG"/>
    <property type="match status" value="1"/>
</dbReference>
<protein>
    <recommendedName>
        <fullName evidence="5">NB-ARC domain-containing protein</fullName>
    </recommendedName>
</protein>
<dbReference type="RefSeq" id="XP_005714205.1">
    <property type="nucleotide sequence ID" value="XM_005714148.1"/>
</dbReference>
<dbReference type="PhylomeDB" id="R7QAD3"/>
<dbReference type="InterPro" id="IPR015943">
    <property type="entry name" value="WD40/YVTN_repeat-like_dom_sf"/>
</dbReference>
<dbReference type="Gramene" id="CDF34386">
    <property type="protein sequence ID" value="CDF34386"/>
    <property type="gene ID" value="CHC_T00003089001"/>
</dbReference>
<feature type="region of interest" description="Disordered" evidence="4">
    <location>
        <begin position="87"/>
        <end position="106"/>
    </location>
</feature>
<dbReference type="SUPFAM" id="SSF52540">
    <property type="entry name" value="P-loop containing nucleoside triphosphate hydrolases"/>
    <property type="match status" value="1"/>
</dbReference>
<evidence type="ECO:0000313" key="7">
    <source>
        <dbReference type="Proteomes" id="UP000012073"/>
    </source>
</evidence>
<dbReference type="SUPFAM" id="SSF50978">
    <property type="entry name" value="WD40 repeat-like"/>
    <property type="match status" value="1"/>
</dbReference>
<dbReference type="OrthoDB" id="4096at2759"/>
<dbReference type="PROSITE" id="PS50294">
    <property type="entry name" value="WD_REPEATS_REGION"/>
    <property type="match status" value="1"/>
</dbReference>
<feature type="repeat" description="WD" evidence="3">
    <location>
        <begin position="870"/>
        <end position="901"/>
    </location>
</feature>
<keyword evidence="1 3" id="KW-0853">WD repeat</keyword>
<dbReference type="PANTHER" id="PTHR44019">
    <property type="entry name" value="WD REPEAT-CONTAINING PROTEIN 55"/>
    <property type="match status" value="1"/>
</dbReference>
<dbReference type="KEGG" id="ccp:CHC_T00003089001"/>
<evidence type="ECO:0000259" key="5">
    <source>
        <dbReference type="Pfam" id="PF00931"/>
    </source>
</evidence>
<dbReference type="Pfam" id="PF00931">
    <property type="entry name" value="NB-ARC"/>
    <property type="match status" value="1"/>
</dbReference>
<dbReference type="GeneID" id="17321926"/>
<name>R7QAD3_CHOCR</name>
<evidence type="ECO:0000313" key="6">
    <source>
        <dbReference type="EMBL" id="CDF34386.1"/>
    </source>
</evidence>
<dbReference type="InterPro" id="IPR002182">
    <property type="entry name" value="NB-ARC"/>
</dbReference>
<gene>
    <name evidence="6" type="ORF">CHC_T00003089001</name>
</gene>
<dbReference type="Gene3D" id="2.130.10.10">
    <property type="entry name" value="YVTN repeat-like/Quinoprotein amine dehydrogenase"/>
    <property type="match status" value="1"/>
</dbReference>
<feature type="domain" description="NB-ARC" evidence="5">
    <location>
        <begin position="224"/>
        <end position="347"/>
    </location>
</feature>
<proteinExistence type="predicted"/>